<sequence length="131" mass="14782">MRRMLNLDGVSNVTIANDGHQAVEKVQQKIAENSFYDIIFMDVQMPNMDGRQATEIIRGELKYEYPIIAVSAYADLSNVNDCKAVGMNFFLAKPLRRPQLRQVLYDYGVIIKPPKGRKTLPPLPGKASLNK</sequence>
<dbReference type="PANTHER" id="PTHR43719">
    <property type="entry name" value="TWO-COMPONENT HISTIDINE KINASE"/>
    <property type="match status" value="1"/>
</dbReference>
<dbReference type="STRING" id="857566.A0A1E3PLK2"/>
<evidence type="ECO:0000313" key="4">
    <source>
        <dbReference type="EMBL" id="ODQ66313.1"/>
    </source>
</evidence>
<name>A0A1E3PLK2_9ASCO</name>
<dbReference type="GO" id="GO:0006950">
    <property type="term" value="P:response to stress"/>
    <property type="evidence" value="ECO:0007669"/>
    <property type="project" value="UniProtKB-ARBA"/>
</dbReference>
<dbReference type="EMBL" id="KV454408">
    <property type="protein sequence ID" value="ODQ66313.1"/>
    <property type="molecule type" value="Genomic_DNA"/>
</dbReference>
<dbReference type="SMART" id="SM00448">
    <property type="entry name" value="REC"/>
    <property type="match status" value="1"/>
</dbReference>
<proteinExistence type="predicted"/>
<evidence type="ECO:0000256" key="1">
    <source>
        <dbReference type="ARBA" id="ARBA00022553"/>
    </source>
</evidence>
<evidence type="ECO:0000256" key="2">
    <source>
        <dbReference type="PROSITE-ProRule" id="PRU00169"/>
    </source>
</evidence>
<gene>
    <name evidence="4" type="ORF">NADFUDRAFT_82172</name>
</gene>
<accession>A0A1E3PLK2</accession>
<dbReference type="OrthoDB" id="4094413at2759"/>
<dbReference type="SUPFAM" id="SSF52172">
    <property type="entry name" value="CheY-like"/>
    <property type="match status" value="1"/>
</dbReference>
<dbReference type="InterPro" id="IPR050956">
    <property type="entry name" value="2C_system_His_kinase"/>
</dbReference>
<dbReference type="InterPro" id="IPR001789">
    <property type="entry name" value="Sig_transdc_resp-reg_receiver"/>
</dbReference>
<feature type="modified residue" description="4-aspartylphosphate" evidence="2">
    <location>
        <position position="42"/>
    </location>
</feature>
<dbReference type="Proteomes" id="UP000095009">
    <property type="component" value="Unassembled WGS sequence"/>
</dbReference>
<organism evidence="4 5">
    <name type="scientific">Nadsonia fulvescens var. elongata DSM 6958</name>
    <dbReference type="NCBI Taxonomy" id="857566"/>
    <lineage>
        <taxon>Eukaryota</taxon>
        <taxon>Fungi</taxon>
        <taxon>Dikarya</taxon>
        <taxon>Ascomycota</taxon>
        <taxon>Saccharomycotina</taxon>
        <taxon>Dipodascomycetes</taxon>
        <taxon>Dipodascales</taxon>
        <taxon>Dipodascales incertae sedis</taxon>
        <taxon>Nadsonia</taxon>
    </lineage>
</organism>
<dbReference type="Pfam" id="PF00072">
    <property type="entry name" value="Response_reg"/>
    <property type="match status" value="1"/>
</dbReference>
<dbReference type="CDD" id="cd17546">
    <property type="entry name" value="REC_hyHK_CKI1_RcsC-like"/>
    <property type="match status" value="1"/>
</dbReference>
<feature type="domain" description="Response regulatory" evidence="3">
    <location>
        <begin position="1"/>
        <end position="108"/>
    </location>
</feature>
<dbReference type="InterPro" id="IPR011006">
    <property type="entry name" value="CheY-like_superfamily"/>
</dbReference>
<evidence type="ECO:0000259" key="3">
    <source>
        <dbReference type="PROSITE" id="PS50110"/>
    </source>
</evidence>
<dbReference type="PANTHER" id="PTHR43719:SF34">
    <property type="entry name" value="TWO-COMPONENT SYSTEM PROTEIN B"/>
    <property type="match status" value="1"/>
</dbReference>
<dbReference type="GO" id="GO:0000160">
    <property type="term" value="P:phosphorelay signal transduction system"/>
    <property type="evidence" value="ECO:0007669"/>
    <property type="project" value="InterPro"/>
</dbReference>
<dbReference type="PROSITE" id="PS50110">
    <property type="entry name" value="RESPONSE_REGULATORY"/>
    <property type="match status" value="1"/>
</dbReference>
<protein>
    <submittedName>
        <fullName evidence="4">Complex between Ypd1 and Sln1 response regulator domain in space group P2(1)2(1)2(1)</fullName>
    </submittedName>
</protein>
<dbReference type="Gene3D" id="3.40.50.2300">
    <property type="match status" value="1"/>
</dbReference>
<reference evidence="4 5" key="1">
    <citation type="journal article" date="2016" name="Proc. Natl. Acad. Sci. U.S.A.">
        <title>Comparative genomics of biotechnologically important yeasts.</title>
        <authorList>
            <person name="Riley R."/>
            <person name="Haridas S."/>
            <person name="Wolfe K.H."/>
            <person name="Lopes M.R."/>
            <person name="Hittinger C.T."/>
            <person name="Goeker M."/>
            <person name="Salamov A.A."/>
            <person name="Wisecaver J.H."/>
            <person name="Long T.M."/>
            <person name="Calvey C.H."/>
            <person name="Aerts A.L."/>
            <person name="Barry K.W."/>
            <person name="Choi C."/>
            <person name="Clum A."/>
            <person name="Coughlan A.Y."/>
            <person name="Deshpande S."/>
            <person name="Douglass A.P."/>
            <person name="Hanson S.J."/>
            <person name="Klenk H.-P."/>
            <person name="LaButti K.M."/>
            <person name="Lapidus A."/>
            <person name="Lindquist E.A."/>
            <person name="Lipzen A.M."/>
            <person name="Meier-Kolthoff J.P."/>
            <person name="Ohm R.A."/>
            <person name="Otillar R.P."/>
            <person name="Pangilinan J.L."/>
            <person name="Peng Y."/>
            <person name="Rokas A."/>
            <person name="Rosa C.A."/>
            <person name="Scheuner C."/>
            <person name="Sibirny A.A."/>
            <person name="Slot J.C."/>
            <person name="Stielow J.B."/>
            <person name="Sun H."/>
            <person name="Kurtzman C.P."/>
            <person name="Blackwell M."/>
            <person name="Grigoriev I.V."/>
            <person name="Jeffries T.W."/>
        </authorList>
    </citation>
    <scope>NUCLEOTIDE SEQUENCE [LARGE SCALE GENOMIC DNA]</scope>
    <source>
        <strain evidence="4 5">DSM 6958</strain>
    </source>
</reference>
<evidence type="ECO:0000313" key="5">
    <source>
        <dbReference type="Proteomes" id="UP000095009"/>
    </source>
</evidence>
<dbReference type="AlphaFoldDB" id="A0A1E3PLK2"/>
<keyword evidence="1 2" id="KW-0597">Phosphoprotein</keyword>
<keyword evidence="5" id="KW-1185">Reference proteome</keyword>